<dbReference type="OrthoDB" id="1738821at2759"/>
<dbReference type="RefSeq" id="XP_016441393.1">
    <property type="nucleotide sequence ID" value="XM_016585907.1"/>
</dbReference>
<dbReference type="InterPro" id="IPR043502">
    <property type="entry name" value="DNA/RNA_pol_sf"/>
</dbReference>
<organism evidence="1">
    <name type="scientific">Nicotiana tabacum</name>
    <name type="common">Common tobacco</name>
    <dbReference type="NCBI Taxonomy" id="4097"/>
    <lineage>
        <taxon>Eukaryota</taxon>
        <taxon>Viridiplantae</taxon>
        <taxon>Streptophyta</taxon>
        <taxon>Embryophyta</taxon>
        <taxon>Tracheophyta</taxon>
        <taxon>Spermatophyta</taxon>
        <taxon>Magnoliopsida</taxon>
        <taxon>eudicotyledons</taxon>
        <taxon>Gunneridae</taxon>
        <taxon>Pentapetalae</taxon>
        <taxon>asterids</taxon>
        <taxon>lamiids</taxon>
        <taxon>Solanales</taxon>
        <taxon>Solanaceae</taxon>
        <taxon>Nicotianoideae</taxon>
        <taxon>Nicotianeae</taxon>
        <taxon>Nicotiana</taxon>
    </lineage>
</organism>
<dbReference type="SUPFAM" id="SSF56672">
    <property type="entry name" value="DNA/RNA polymerases"/>
    <property type="match status" value="1"/>
</dbReference>
<proteinExistence type="predicted"/>
<dbReference type="AlphaFoldDB" id="A0A1S3XN92"/>
<accession>A0A1S3XN92</accession>
<protein>
    <recommendedName>
        <fullName evidence="2">RNase H type-1 domain-containing protein</fullName>
    </recommendedName>
</protein>
<reference evidence="1" key="1">
    <citation type="submission" date="2025-08" db="UniProtKB">
        <authorList>
            <consortium name="RefSeq"/>
        </authorList>
    </citation>
    <scope>IDENTIFICATION</scope>
</reference>
<gene>
    <name evidence="1" type="primary">LOC107766987</name>
</gene>
<evidence type="ECO:0000313" key="1">
    <source>
        <dbReference type="RefSeq" id="XP_016441393.1"/>
    </source>
</evidence>
<name>A0A1S3XN92_TOBAC</name>
<evidence type="ECO:0008006" key="2">
    <source>
        <dbReference type="Google" id="ProtNLM"/>
    </source>
</evidence>
<dbReference type="PANTHER" id="PTHR48475:SF2">
    <property type="entry name" value="RIBONUCLEASE H"/>
    <property type="match status" value="1"/>
</dbReference>
<dbReference type="Gene3D" id="3.30.70.270">
    <property type="match status" value="1"/>
</dbReference>
<dbReference type="OMA" id="FHIASQR"/>
<dbReference type="PANTHER" id="PTHR48475">
    <property type="entry name" value="RIBONUCLEASE H"/>
    <property type="match status" value="1"/>
</dbReference>
<dbReference type="STRING" id="4097.A0A1S3XN92"/>
<dbReference type="InterPro" id="IPR043128">
    <property type="entry name" value="Rev_trsase/Diguanyl_cyclase"/>
</dbReference>
<sequence>MKRNPEKCAFDVTSGKFLGFLVSQRGIEVNPNQIKAIEGIPEHLTTKKQVQRLTGHIAALSRFISQSSDICHTFFGILRKENGLQWTAECAQALKELKAYLSSLPLLSKAEPGECLLAVSEVAMSAVHVQEDKGTFHIKEQRLQEYQAEICKLLSEFDEYQLDRIPRAQNIEADGLAKLAADTKSITGERNDGVLPDDKKEAKKIRMQAAMYNIIHYDLYKRTYGVLEEVHEGHCGAHSGS</sequence>
<dbReference type="KEGG" id="nta:107766987"/>
<dbReference type="PaxDb" id="4097-A0A1S3XN92"/>